<dbReference type="AlphaFoldDB" id="A0A1S1HC82"/>
<protein>
    <recommendedName>
        <fullName evidence="3">Coenzyme Q (Ubiquinone) biosynthesis protein Coq4</fullName>
    </recommendedName>
</protein>
<accession>A0A1S1HC82</accession>
<gene>
    <name evidence="1" type="ORF">BHE75_01841</name>
</gene>
<evidence type="ECO:0000313" key="1">
    <source>
        <dbReference type="EMBL" id="OHT19849.1"/>
    </source>
</evidence>
<evidence type="ECO:0008006" key="3">
    <source>
        <dbReference type="Google" id="ProtNLM"/>
    </source>
</evidence>
<comment type="caution">
    <text evidence="1">The sequence shown here is derived from an EMBL/GenBank/DDBJ whole genome shotgun (WGS) entry which is preliminary data.</text>
</comment>
<dbReference type="EMBL" id="MIPT01000001">
    <property type="protein sequence ID" value="OHT19849.1"/>
    <property type="molecule type" value="Genomic_DNA"/>
</dbReference>
<dbReference type="RefSeq" id="WP_015460283.1">
    <property type="nucleotide sequence ID" value="NZ_MIPT01000001.1"/>
</dbReference>
<dbReference type="Proteomes" id="UP000179467">
    <property type="component" value="Unassembled WGS sequence"/>
</dbReference>
<keyword evidence="2" id="KW-1185">Reference proteome</keyword>
<dbReference type="InterPro" id="IPR007715">
    <property type="entry name" value="Coq4"/>
</dbReference>
<sequence length="286" mass="32600">MDDFSRLGVIDMPTESSVLVSSSRYLNNPRLGDAMTTAMLRRNGRDRRVGWDSTNIVRAYWEVRDTGEINRLLAEERKRNAEFDAFMEERFISTFTREDLADYPKGTLGRIFHDYLVAGDLDIALDPRLRVDPDWRPATDLEYFELRSAQTHDFEHILGGVGFDAMAEVVPFWMRIENWNRNMSPELAGEMVSLNMLLIMPMFTRVQLHYPAAYATLSDFVERGIQIGRVARPLFTAKYEPLFGLSLNEARAAMNIPPVEHYDSSEVSTYFGEGAPGTVKQPKAAA</sequence>
<evidence type="ECO:0000313" key="2">
    <source>
        <dbReference type="Proteomes" id="UP000179467"/>
    </source>
</evidence>
<dbReference type="Pfam" id="PF05019">
    <property type="entry name" value="Coq4"/>
    <property type="match status" value="1"/>
</dbReference>
<organism evidence="1 2">
    <name type="scientific">Edaphosphingomonas haloaromaticamans</name>
    <dbReference type="NCBI Taxonomy" id="653954"/>
    <lineage>
        <taxon>Bacteria</taxon>
        <taxon>Pseudomonadati</taxon>
        <taxon>Pseudomonadota</taxon>
        <taxon>Alphaproteobacteria</taxon>
        <taxon>Sphingomonadales</taxon>
        <taxon>Rhizorhabdaceae</taxon>
        <taxon>Edaphosphingomonas</taxon>
    </lineage>
</organism>
<dbReference type="OrthoDB" id="5723450at2"/>
<name>A0A1S1HC82_9SPHN</name>
<dbReference type="GO" id="GO:0006744">
    <property type="term" value="P:ubiquinone biosynthetic process"/>
    <property type="evidence" value="ECO:0007669"/>
    <property type="project" value="InterPro"/>
</dbReference>
<reference evidence="1 2" key="1">
    <citation type="submission" date="2016-09" db="EMBL/GenBank/DDBJ databases">
        <title>Metabolic pathway, cell adaptation mechanisms and a novel monoxygenase revealed through proteogenomic-transcription analysis of a Sphingomonas haloaromaticamans strain degrading the fungicide ortho-phenylphenol.</title>
        <authorList>
            <person name="Perruchon C."/>
            <person name="Papadopoulou E.S."/>
            <person name="Rousidou C."/>
            <person name="Vasileiadis S."/>
            <person name="Tanou G."/>
            <person name="Amoutzias G."/>
            <person name="Molassiotis A."/>
            <person name="Karpouzas D.G."/>
        </authorList>
    </citation>
    <scope>NUCLEOTIDE SEQUENCE [LARGE SCALE GENOMIC DNA]</scope>
    <source>
        <strain evidence="1 2">P3</strain>
    </source>
</reference>
<proteinExistence type="predicted"/>